<protein>
    <submittedName>
        <fullName evidence="1">Uncharacterized protein</fullName>
    </submittedName>
</protein>
<proteinExistence type="predicted"/>
<dbReference type="Proteomes" id="UP001055072">
    <property type="component" value="Unassembled WGS sequence"/>
</dbReference>
<accession>A0ACB8U2V3</accession>
<gene>
    <name evidence="1" type="ORF">BDY19DRAFT_180435</name>
</gene>
<sequence>MASQNHIQARPLMHYYSGVTRECILVYGASISFLHRHQLSVLRVRSELCQSICDIFEQFAFVNRLSHPVVYWTRRYVACSLFGNDIILTCPIRGQKSHAVAVGPCPVKRDVKISRDTSATPLSSSFGVFTGRFVLTRGEALIIKRTLSHGGRKNK</sequence>
<comment type="caution">
    <text evidence="1">The sequence shown here is derived from an EMBL/GenBank/DDBJ whole genome shotgun (WGS) entry which is preliminary data.</text>
</comment>
<dbReference type="EMBL" id="MU274913">
    <property type="protein sequence ID" value="KAI0088693.1"/>
    <property type="molecule type" value="Genomic_DNA"/>
</dbReference>
<name>A0ACB8U2V3_9APHY</name>
<keyword evidence="2" id="KW-1185">Reference proteome</keyword>
<evidence type="ECO:0000313" key="2">
    <source>
        <dbReference type="Proteomes" id="UP001055072"/>
    </source>
</evidence>
<reference evidence="1" key="1">
    <citation type="journal article" date="2021" name="Environ. Microbiol.">
        <title>Gene family expansions and transcriptome signatures uncover fungal adaptations to wood decay.</title>
        <authorList>
            <person name="Hage H."/>
            <person name="Miyauchi S."/>
            <person name="Viragh M."/>
            <person name="Drula E."/>
            <person name="Min B."/>
            <person name="Chaduli D."/>
            <person name="Navarro D."/>
            <person name="Favel A."/>
            <person name="Norest M."/>
            <person name="Lesage-Meessen L."/>
            <person name="Balint B."/>
            <person name="Merenyi Z."/>
            <person name="de Eugenio L."/>
            <person name="Morin E."/>
            <person name="Martinez A.T."/>
            <person name="Baldrian P."/>
            <person name="Stursova M."/>
            <person name="Martinez M.J."/>
            <person name="Novotny C."/>
            <person name="Magnuson J.K."/>
            <person name="Spatafora J.W."/>
            <person name="Maurice S."/>
            <person name="Pangilinan J."/>
            <person name="Andreopoulos W."/>
            <person name="LaButti K."/>
            <person name="Hundley H."/>
            <person name="Na H."/>
            <person name="Kuo A."/>
            <person name="Barry K."/>
            <person name="Lipzen A."/>
            <person name="Henrissat B."/>
            <person name="Riley R."/>
            <person name="Ahrendt S."/>
            <person name="Nagy L.G."/>
            <person name="Grigoriev I.V."/>
            <person name="Martin F."/>
            <person name="Rosso M.N."/>
        </authorList>
    </citation>
    <scope>NUCLEOTIDE SEQUENCE</scope>
    <source>
        <strain evidence="1">CBS 384.51</strain>
    </source>
</reference>
<organism evidence="1 2">
    <name type="scientific">Irpex rosettiformis</name>
    <dbReference type="NCBI Taxonomy" id="378272"/>
    <lineage>
        <taxon>Eukaryota</taxon>
        <taxon>Fungi</taxon>
        <taxon>Dikarya</taxon>
        <taxon>Basidiomycota</taxon>
        <taxon>Agaricomycotina</taxon>
        <taxon>Agaricomycetes</taxon>
        <taxon>Polyporales</taxon>
        <taxon>Irpicaceae</taxon>
        <taxon>Irpex</taxon>
    </lineage>
</organism>
<evidence type="ECO:0000313" key="1">
    <source>
        <dbReference type="EMBL" id="KAI0088693.1"/>
    </source>
</evidence>